<keyword evidence="2 5" id="KW-0489">Methyltransferase</keyword>
<reference evidence="6" key="1">
    <citation type="journal article" date="2017" name="bioRxiv">
        <title>Comparative analysis of the genomes of Stylophora pistillata and Acropora digitifera provides evidence for extensive differences between species of corals.</title>
        <authorList>
            <person name="Voolstra C.R."/>
            <person name="Li Y."/>
            <person name="Liew Y.J."/>
            <person name="Baumgarten S."/>
            <person name="Zoccola D."/>
            <person name="Flot J.-F."/>
            <person name="Tambutte S."/>
            <person name="Allemand D."/>
            <person name="Aranda M."/>
        </authorList>
    </citation>
    <scope>NUCLEOTIDE SEQUENCE [LARGE SCALE GENOMIC DNA]</scope>
</reference>
<protein>
    <submittedName>
        <fullName evidence="5">Putative methyltransferase C25B8.09</fullName>
    </submittedName>
</protein>
<dbReference type="InterPro" id="IPR051052">
    <property type="entry name" value="Diverse_substrate_MTase"/>
</dbReference>
<dbReference type="EMBL" id="LSMT01000216">
    <property type="protein sequence ID" value="PFX23147.1"/>
    <property type="molecule type" value="Genomic_DNA"/>
</dbReference>
<dbReference type="PANTHER" id="PTHR44942">
    <property type="entry name" value="METHYLTRANSF_11 DOMAIN-CONTAINING PROTEIN"/>
    <property type="match status" value="1"/>
</dbReference>
<name>A0A2B4S3H1_STYPI</name>
<keyword evidence="3 5" id="KW-0808">Transferase</keyword>
<dbReference type="GO" id="GO:0032259">
    <property type="term" value="P:methylation"/>
    <property type="evidence" value="ECO:0007669"/>
    <property type="project" value="UniProtKB-KW"/>
</dbReference>
<evidence type="ECO:0000313" key="5">
    <source>
        <dbReference type="EMBL" id="PFX23147.1"/>
    </source>
</evidence>
<evidence type="ECO:0000313" key="6">
    <source>
        <dbReference type="Proteomes" id="UP000225706"/>
    </source>
</evidence>
<dbReference type="Gene3D" id="3.40.50.150">
    <property type="entry name" value="Vaccinia Virus protein VP39"/>
    <property type="match status" value="1"/>
</dbReference>
<dbReference type="GO" id="GO:0008757">
    <property type="term" value="F:S-adenosylmethionine-dependent methyltransferase activity"/>
    <property type="evidence" value="ECO:0007669"/>
    <property type="project" value="InterPro"/>
</dbReference>
<dbReference type="InterPro" id="IPR029063">
    <property type="entry name" value="SAM-dependent_MTases_sf"/>
</dbReference>
<comment type="similarity">
    <text evidence="1">Belongs to the methyltransferase superfamily.</text>
</comment>
<dbReference type="OrthoDB" id="506498at2759"/>
<keyword evidence="6" id="KW-1185">Reference proteome</keyword>
<evidence type="ECO:0000256" key="1">
    <source>
        <dbReference type="ARBA" id="ARBA00008361"/>
    </source>
</evidence>
<comment type="caution">
    <text evidence="5">The sequence shown here is derived from an EMBL/GenBank/DDBJ whole genome shotgun (WGS) entry which is preliminary data.</text>
</comment>
<gene>
    <name evidence="5" type="ORF">AWC38_SpisGene12291</name>
</gene>
<proteinExistence type="inferred from homology"/>
<dbReference type="CDD" id="cd02440">
    <property type="entry name" value="AdoMet_MTases"/>
    <property type="match status" value="1"/>
</dbReference>
<accession>A0A2B4S3H1</accession>
<dbReference type="AlphaFoldDB" id="A0A2B4S3H1"/>
<organism evidence="5 6">
    <name type="scientific">Stylophora pistillata</name>
    <name type="common">Smooth cauliflower coral</name>
    <dbReference type="NCBI Taxonomy" id="50429"/>
    <lineage>
        <taxon>Eukaryota</taxon>
        <taxon>Metazoa</taxon>
        <taxon>Cnidaria</taxon>
        <taxon>Anthozoa</taxon>
        <taxon>Hexacorallia</taxon>
        <taxon>Scleractinia</taxon>
        <taxon>Astrocoeniina</taxon>
        <taxon>Pocilloporidae</taxon>
        <taxon>Stylophora</taxon>
    </lineage>
</organism>
<dbReference type="PANTHER" id="PTHR44942:SF4">
    <property type="entry name" value="METHYLTRANSFERASE TYPE 11 DOMAIN-CONTAINING PROTEIN"/>
    <property type="match status" value="1"/>
</dbReference>
<evidence type="ECO:0000256" key="2">
    <source>
        <dbReference type="ARBA" id="ARBA00022603"/>
    </source>
</evidence>
<dbReference type="STRING" id="50429.A0A2B4S3H1"/>
<feature type="domain" description="Methyltransferase type 11" evidence="4">
    <location>
        <begin position="55"/>
        <end position="147"/>
    </location>
</feature>
<dbReference type="Proteomes" id="UP000225706">
    <property type="component" value="Unassembled WGS sequence"/>
</dbReference>
<dbReference type="Pfam" id="PF08241">
    <property type="entry name" value="Methyltransf_11"/>
    <property type="match status" value="1"/>
</dbReference>
<evidence type="ECO:0000259" key="4">
    <source>
        <dbReference type="Pfam" id="PF08241"/>
    </source>
</evidence>
<dbReference type="SUPFAM" id="SSF53335">
    <property type="entry name" value="S-adenosyl-L-methionine-dependent methyltransferases"/>
    <property type="match status" value="1"/>
</dbReference>
<dbReference type="InterPro" id="IPR013216">
    <property type="entry name" value="Methyltransf_11"/>
</dbReference>
<evidence type="ECO:0000256" key="3">
    <source>
        <dbReference type="ARBA" id="ARBA00022679"/>
    </source>
</evidence>
<sequence length="198" mass="22030">MSQGTVHHIAESGFQTAKLYDQVRPSYSEEAVKFLIGKLGIASQNASSNQPVRILELGAGTGKFTDILHRVLRDGDVEIIGSEPLLSMREVFEEKFPSIEMKDFPAENIGLPNNSVHAVIAAQCFHWFANEKSLSEIQRVLVPGGKLGLVWNLPDYSVPWIKEICDDVIFPLYAQSNTPNVYGGEWKRMVIASDKFGH</sequence>